<dbReference type="Pfam" id="PF07583">
    <property type="entry name" value="PSCyt2"/>
    <property type="match status" value="1"/>
</dbReference>
<dbReference type="SUPFAM" id="SSF46626">
    <property type="entry name" value="Cytochrome c"/>
    <property type="match status" value="1"/>
</dbReference>
<evidence type="ECO:0008006" key="7">
    <source>
        <dbReference type="Google" id="ProtNLM"/>
    </source>
</evidence>
<evidence type="ECO:0000313" key="6">
    <source>
        <dbReference type="Proteomes" id="UP000005824"/>
    </source>
</evidence>
<dbReference type="PANTHER" id="PTHR35889:SF3">
    <property type="entry name" value="F-BOX DOMAIN-CONTAINING PROTEIN"/>
    <property type="match status" value="1"/>
</dbReference>
<feature type="signal peptide" evidence="1">
    <location>
        <begin position="1"/>
        <end position="24"/>
    </location>
</feature>
<feature type="domain" description="DUF1553" evidence="3">
    <location>
        <begin position="570"/>
        <end position="830"/>
    </location>
</feature>
<reference evidence="5 6" key="1">
    <citation type="journal article" date="2011" name="J. Bacteriol.">
        <title>Genome sequence of Chthoniobacter flavus Ellin428, an aerobic heterotrophic soil bacterium.</title>
        <authorList>
            <person name="Kant R."/>
            <person name="van Passel M.W."/>
            <person name="Palva A."/>
            <person name="Lucas S."/>
            <person name="Lapidus A."/>
            <person name="Glavina Del Rio T."/>
            <person name="Dalin E."/>
            <person name="Tice H."/>
            <person name="Bruce D."/>
            <person name="Goodwin L."/>
            <person name="Pitluck S."/>
            <person name="Larimer F.W."/>
            <person name="Land M.L."/>
            <person name="Hauser L."/>
            <person name="Sangwan P."/>
            <person name="de Vos W.M."/>
            <person name="Janssen P.H."/>
            <person name="Smidt H."/>
        </authorList>
    </citation>
    <scope>NUCLEOTIDE SEQUENCE [LARGE SCALE GENOMIC DNA]</scope>
    <source>
        <strain evidence="5 6">Ellin428</strain>
    </source>
</reference>
<dbReference type="eggNOG" id="COG4654">
    <property type="taxonomic scope" value="Bacteria"/>
</dbReference>
<sequence length="902" mass="100846" precursor="true">MTRRPPLALSFTLAVALAAPAFLRADDRPLTFEHDIRPILKAHCVQCHGEEEKPKGGVDLRLRHFMDKLTEDGDHVLVVGKPEDSEIVRVVREGEMPKKGKKLTAAELATLERWITQGARTAKAEPETLPPGPYITDDDRQFWSFQPIAHPAVPKLENAGRVRNPIDAFVLAKLREQKLDFAPDADKRTLLRRVTLDLTGLPPTPAEVEAFVADTTPDAYEKVVDRLLASSAYGEHWARHWLDIAGYADSNGFSEADSARPNAWRYRDYVIRSLNEDKPWSDFIVEQIAGDELAGATQGDYQQAVLDPKKRDELTATAFLRMAPDGTGDTVDDIKLARNQVIAEEMQVVASSLLGLTVGCAQCHDHRFDPIPQTDYYRMRAIFEPAFDWQAWRTPAQRQCSLYTPEERAKADEIEKQAKVIDAEAKAMDKKFLDEIFEKEIVKLPEADREPYRAARATVEKSRTPEQKALIKKYPSALALYSLNLYDPKLSKQVADKQAEATKLRATKPKEGMIMALTEVKGHVPDTHLFHRGDHDQPKQIVQPGLLTVLADPQVRPFKPAEVASGSSGRRLAYARWLVGGQHPLVARVLVNRFWLGHFGRGIVNTPGEFGALGERPTHPELLDWLATEFMNSGWKLKQLQRLMVLSTTYRQSSDNEASLKIDADDRFYGRFKMQRLEAETLRDSMLATAGKLNRESFGEPVGIARDPGGRIVVGQEQLNTNRDVIKVVSRGAEDFRRSIYIQVRRKTPLTVLDTFDEPTMSPNCEARSSTTVAPQSLLLMNDNFVLSTAHDLAARLRQEVPGDARAQITKAWEILYGSAPQENDVLRSLAYLAEQTESLRVYDTAHPTPATPPPNTAQLKGATTVKTAAPATPPAPPDPELEALASLCQVLYSSNRFLYIE</sequence>
<gene>
    <name evidence="5" type="ORF">CfE428DRAFT_1050</name>
</gene>
<evidence type="ECO:0000256" key="1">
    <source>
        <dbReference type="SAM" id="SignalP"/>
    </source>
</evidence>
<accession>B4CWL2</accession>
<dbReference type="Pfam" id="PF07587">
    <property type="entry name" value="PSD1"/>
    <property type="match status" value="1"/>
</dbReference>
<dbReference type="GO" id="GO:0020037">
    <property type="term" value="F:heme binding"/>
    <property type="evidence" value="ECO:0007669"/>
    <property type="project" value="InterPro"/>
</dbReference>
<dbReference type="STRING" id="497964.CfE428DRAFT_1050"/>
<dbReference type="GO" id="GO:0009055">
    <property type="term" value="F:electron transfer activity"/>
    <property type="evidence" value="ECO:0007669"/>
    <property type="project" value="InterPro"/>
</dbReference>
<dbReference type="InParanoid" id="B4CWL2"/>
<evidence type="ECO:0000259" key="4">
    <source>
        <dbReference type="Pfam" id="PF07635"/>
    </source>
</evidence>
<feature type="domain" description="Cytochrome C Planctomycete-type" evidence="4">
    <location>
        <begin position="44"/>
        <end position="99"/>
    </location>
</feature>
<dbReference type="InterPro" id="IPR011429">
    <property type="entry name" value="Cyt_c_Planctomycete-type"/>
</dbReference>
<protein>
    <recommendedName>
        <fullName evidence="7">Cytochrome c domain-containing protein</fullName>
    </recommendedName>
</protein>
<keyword evidence="1" id="KW-0732">Signal</keyword>
<dbReference type="AlphaFoldDB" id="B4CWL2"/>
<dbReference type="InterPro" id="IPR022655">
    <property type="entry name" value="DUF1553"/>
</dbReference>
<feature type="domain" description="DUF1549" evidence="2">
    <location>
        <begin position="165"/>
        <end position="385"/>
    </location>
</feature>
<feature type="chain" id="PRO_5002802798" description="Cytochrome c domain-containing protein" evidence="1">
    <location>
        <begin position="25"/>
        <end position="902"/>
    </location>
</feature>
<proteinExistence type="predicted"/>
<dbReference type="RefSeq" id="WP_006978376.1">
    <property type="nucleotide sequence ID" value="NZ_ABVL01000002.1"/>
</dbReference>
<organism evidence="5 6">
    <name type="scientific">Chthoniobacter flavus Ellin428</name>
    <dbReference type="NCBI Taxonomy" id="497964"/>
    <lineage>
        <taxon>Bacteria</taxon>
        <taxon>Pseudomonadati</taxon>
        <taxon>Verrucomicrobiota</taxon>
        <taxon>Spartobacteria</taxon>
        <taxon>Chthoniobacterales</taxon>
        <taxon>Chthoniobacteraceae</taxon>
        <taxon>Chthoniobacter</taxon>
    </lineage>
</organism>
<dbReference type="InterPro" id="IPR036909">
    <property type="entry name" value="Cyt_c-like_dom_sf"/>
</dbReference>
<keyword evidence="6" id="KW-1185">Reference proteome</keyword>
<dbReference type="InterPro" id="IPR011444">
    <property type="entry name" value="DUF1549"/>
</dbReference>
<comment type="caution">
    <text evidence="5">The sequence shown here is derived from an EMBL/GenBank/DDBJ whole genome shotgun (WGS) entry which is preliminary data.</text>
</comment>
<dbReference type="Proteomes" id="UP000005824">
    <property type="component" value="Unassembled WGS sequence"/>
</dbReference>
<dbReference type="EMBL" id="ABVL01000002">
    <property type="protein sequence ID" value="EDY21804.1"/>
    <property type="molecule type" value="Genomic_DNA"/>
</dbReference>
<evidence type="ECO:0000313" key="5">
    <source>
        <dbReference type="EMBL" id="EDY21804.1"/>
    </source>
</evidence>
<evidence type="ECO:0000259" key="3">
    <source>
        <dbReference type="Pfam" id="PF07587"/>
    </source>
</evidence>
<dbReference type="PANTHER" id="PTHR35889">
    <property type="entry name" value="CYCLOINULO-OLIGOSACCHARIDE FRUCTANOTRANSFERASE-RELATED"/>
    <property type="match status" value="1"/>
</dbReference>
<dbReference type="Pfam" id="PF07635">
    <property type="entry name" value="PSCyt1"/>
    <property type="match status" value="1"/>
</dbReference>
<evidence type="ECO:0000259" key="2">
    <source>
        <dbReference type="Pfam" id="PF07583"/>
    </source>
</evidence>
<name>B4CWL2_9BACT</name>